<keyword evidence="1" id="KW-1133">Transmembrane helix</keyword>
<name>A0A7X0M431_9ACTN</name>
<proteinExistence type="predicted"/>
<evidence type="ECO:0000313" key="3">
    <source>
        <dbReference type="EMBL" id="MBB6470855.1"/>
    </source>
</evidence>
<keyword evidence="2" id="KW-0732">Signal</keyword>
<evidence type="ECO:0000313" key="4">
    <source>
        <dbReference type="Proteomes" id="UP000555564"/>
    </source>
</evidence>
<dbReference type="EMBL" id="JACHIU010000001">
    <property type="protein sequence ID" value="MBB6470855.1"/>
    <property type="molecule type" value="Genomic_DNA"/>
</dbReference>
<protein>
    <recommendedName>
        <fullName evidence="5">DUF916 domain-containing protein</fullName>
    </recommendedName>
</protein>
<keyword evidence="4" id="KW-1185">Reference proteome</keyword>
<dbReference type="RefSeq" id="WP_184978160.1">
    <property type="nucleotide sequence ID" value="NZ_BAAALO010000009.1"/>
</dbReference>
<sequence length="346" mass="36143">MAKSSSRYAVAVLHAAGAIALVAVVAIAGPAQATARIDTTWSVVPANANGPDGRGDIDIELAPGQAVTEHVAVTNRSVKPVAFAIDANDGYLTAKGYFDMRPAEATPVDGGAWVAVPETVTVAAGATTVVPVKVTIPQNATPGDHPAGVTASVDTISGQVRVHNRVGVRLNIRVSGDYVAKLDVTGISAAYTWSWNPFAAGSVDVTYTVANLGNLRLAPDARVRTSALGGDGDWTDTSEAKAREIMPGASREFTARVNGVWPLGPVSAKLMTIPSPAGRPLPGITADRVSSGVTVWAIPLPQLLFVVLLVLAFLVLRWNRARRRRHLEKLIALHSRGGGALGRQRV</sequence>
<reference evidence="3 4" key="1">
    <citation type="submission" date="2020-08" db="EMBL/GenBank/DDBJ databases">
        <title>Sequencing the genomes of 1000 actinobacteria strains.</title>
        <authorList>
            <person name="Klenk H.-P."/>
        </authorList>
    </citation>
    <scope>NUCLEOTIDE SEQUENCE [LARGE SCALE GENOMIC DNA]</scope>
    <source>
        <strain evidence="3 4">DSM 44936</strain>
    </source>
</reference>
<keyword evidence="1" id="KW-0812">Transmembrane</keyword>
<dbReference type="Proteomes" id="UP000555564">
    <property type="component" value="Unassembled WGS sequence"/>
</dbReference>
<feature type="chain" id="PRO_5031298303" description="DUF916 domain-containing protein" evidence="2">
    <location>
        <begin position="34"/>
        <end position="346"/>
    </location>
</feature>
<evidence type="ECO:0000256" key="1">
    <source>
        <dbReference type="SAM" id="Phobius"/>
    </source>
</evidence>
<evidence type="ECO:0000256" key="2">
    <source>
        <dbReference type="SAM" id="SignalP"/>
    </source>
</evidence>
<evidence type="ECO:0008006" key="5">
    <source>
        <dbReference type="Google" id="ProtNLM"/>
    </source>
</evidence>
<feature type="signal peptide" evidence="2">
    <location>
        <begin position="1"/>
        <end position="33"/>
    </location>
</feature>
<gene>
    <name evidence="3" type="ORF">BJ992_000286</name>
</gene>
<keyword evidence="1" id="KW-0472">Membrane</keyword>
<organism evidence="3 4">
    <name type="scientific">Sphaerisporangium rubeum</name>
    <dbReference type="NCBI Taxonomy" id="321317"/>
    <lineage>
        <taxon>Bacteria</taxon>
        <taxon>Bacillati</taxon>
        <taxon>Actinomycetota</taxon>
        <taxon>Actinomycetes</taxon>
        <taxon>Streptosporangiales</taxon>
        <taxon>Streptosporangiaceae</taxon>
        <taxon>Sphaerisporangium</taxon>
    </lineage>
</organism>
<dbReference type="AlphaFoldDB" id="A0A7X0M431"/>
<feature type="transmembrane region" description="Helical" evidence="1">
    <location>
        <begin position="296"/>
        <end position="316"/>
    </location>
</feature>
<accession>A0A7X0M431</accession>
<comment type="caution">
    <text evidence="3">The sequence shown here is derived from an EMBL/GenBank/DDBJ whole genome shotgun (WGS) entry which is preliminary data.</text>
</comment>